<dbReference type="Proteomes" id="UP000542742">
    <property type="component" value="Unassembled WGS sequence"/>
</dbReference>
<dbReference type="EMBL" id="JACHMF010000001">
    <property type="protein sequence ID" value="MBB4690995.1"/>
    <property type="molecule type" value="Genomic_DNA"/>
</dbReference>
<dbReference type="InterPro" id="IPR036318">
    <property type="entry name" value="FAD-bd_PCMH-like_sf"/>
</dbReference>
<comment type="caution">
    <text evidence="7">The sequence shown here is derived from an EMBL/GenBank/DDBJ whole genome shotgun (WGS) entry which is preliminary data.</text>
</comment>
<dbReference type="RefSeq" id="WP_184949872.1">
    <property type="nucleotide sequence ID" value="NZ_BOMC01000009.1"/>
</dbReference>
<dbReference type="InterPro" id="IPR050416">
    <property type="entry name" value="FAD-linked_Oxidoreductase"/>
</dbReference>
<evidence type="ECO:0000256" key="5">
    <source>
        <dbReference type="ARBA" id="ARBA00023002"/>
    </source>
</evidence>
<evidence type="ECO:0000256" key="3">
    <source>
        <dbReference type="ARBA" id="ARBA00022630"/>
    </source>
</evidence>
<dbReference type="InterPro" id="IPR016169">
    <property type="entry name" value="FAD-bd_PCMH_sub2"/>
</dbReference>
<dbReference type="Gene3D" id="3.40.462.20">
    <property type="match status" value="1"/>
</dbReference>
<comment type="similarity">
    <text evidence="2">Belongs to the oxygen-dependent FAD-linked oxidoreductase family.</text>
</comment>
<dbReference type="GO" id="GO:0016491">
    <property type="term" value="F:oxidoreductase activity"/>
    <property type="evidence" value="ECO:0007669"/>
    <property type="project" value="UniProtKB-KW"/>
</dbReference>
<reference evidence="7 8" key="1">
    <citation type="submission" date="2020-08" db="EMBL/GenBank/DDBJ databases">
        <title>Sequencing the genomes of 1000 actinobacteria strains.</title>
        <authorList>
            <person name="Klenk H.-P."/>
        </authorList>
    </citation>
    <scope>NUCLEOTIDE SEQUENCE [LARGE SCALE GENOMIC DNA]</scope>
    <source>
        <strain evidence="7 8">DSM 45518</strain>
    </source>
</reference>
<evidence type="ECO:0000259" key="6">
    <source>
        <dbReference type="PROSITE" id="PS51387"/>
    </source>
</evidence>
<dbReference type="InterPro" id="IPR006094">
    <property type="entry name" value="Oxid_FAD_bind_N"/>
</dbReference>
<evidence type="ECO:0000256" key="2">
    <source>
        <dbReference type="ARBA" id="ARBA00005466"/>
    </source>
</evidence>
<dbReference type="PANTHER" id="PTHR42973:SF39">
    <property type="entry name" value="FAD-BINDING PCMH-TYPE DOMAIN-CONTAINING PROTEIN"/>
    <property type="match status" value="1"/>
</dbReference>
<keyword evidence="3" id="KW-0285">Flavoprotein</keyword>
<evidence type="ECO:0000313" key="8">
    <source>
        <dbReference type="Proteomes" id="UP000542742"/>
    </source>
</evidence>
<dbReference type="SUPFAM" id="SSF56176">
    <property type="entry name" value="FAD-binding/transporter-associated domain-like"/>
    <property type="match status" value="1"/>
</dbReference>
<keyword evidence="8" id="KW-1185">Reference proteome</keyword>
<dbReference type="InterPro" id="IPR016166">
    <property type="entry name" value="FAD-bd_PCMH"/>
</dbReference>
<dbReference type="AlphaFoldDB" id="A0A7W7CPM7"/>
<dbReference type="Pfam" id="PF01565">
    <property type="entry name" value="FAD_binding_4"/>
    <property type="match status" value="1"/>
</dbReference>
<feature type="domain" description="FAD-binding PCMH-type" evidence="6">
    <location>
        <begin position="20"/>
        <end position="190"/>
    </location>
</feature>
<keyword evidence="5" id="KW-0560">Oxidoreductase</keyword>
<protein>
    <recommendedName>
        <fullName evidence="6">FAD-binding PCMH-type domain-containing protein</fullName>
    </recommendedName>
</protein>
<evidence type="ECO:0000256" key="1">
    <source>
        <dbReference type="ARBA" id="ARBA00001974"/>
    </source>
</evidence>
<evidence type="ECO:0000256" key="4">
    <source>
        <dbReference type="ARBA" id="ARBA00022827"/>
    </source>
</evidence>
<evidence type="ECO:0000313" key="7">
    <source>
        <dbReference type="EMBL" id="MBB4690995.1"/>
    </source>
</evidence>
<dbReference type="PROSITE" id="PS51387">
    <property type="entry name" value="FAD_PCMH"/>
    <property type="match status" value="1"/>
</dbReference>
<dbReference type="PANTHER" id="PTHR42973">
    <property type="entry name" value="BINDING OXIDOREDUCTASE, PUTATIVE (AFU_ORTHOLOGUE AFUA_1G17690)-RELATED"/>
    <property type="match status" value="1"/>
</dbReference>
<accession>A0A7W7CPM7</accession>
<organism evidence="7 8">
    <name type="scientific">Paractinoplanes abujensis</name>
    <dbReference type="NCBI Taxonomy" id="882441"/>
    <lineage>
        <taxon>Bacteria</taxon>
        <taxon>Bacillati</taxon>
        <taxon>Actinomycetota</taxon>
        <taxon>Actinomycetes</taxon>
        <taxon>Micromonosporales</taxon>
        <taxon>Micromonosporaceae</taxon>
        <taxon>Paractinoplanes</taxon>
    </lineage>
</organism>
<comment type="cofactor">
    <cofactor evidence="1">
        <name>FAD</name>
        <dbReference type="ChEBI" id="CHEBI:57692"/>
    </cofactor>
</comment>
<dbReference type="GO" id="GO:0071949">
    <property type="term" value="F:FAD binding"/>
    <property type="evidence" value="ECO:0007669"/>
    <property type="project" value="InterPro"/>
</dbReference>
<sequence>MTEPFHPPGTPEYAAFPLAATAGPAGVFTARSVGEVVRAVAAARRAGRPLRLTTTGLAMGRTAPLTGSLLLRPLLDAPIRVDPEARTAWVPAGRTWSDVLPETIPYGLTAVHGSSATAGVIGYLLGGGLSFYGRRFGLAANTVRSLTLVLADGSVVEASATHRPDLLWALRGGGGGFGVVVAAEIELVPMHSVVTGTSLWDPADTPRVAPLWQAWSRTAPREITTRLRLLPVPSGRRVLALDGAVVAPAATDRAAARRIADEMLSALVPPVAGTWAAVPPETLVPAGPEPRAVRSDSALVRELDADIWAELVAAGPGLLTLELRQLGGALATPAVSGGALDSLAAPLLYYAAGPAGQLRAVRAALAPFLTGYTAPTFVEHFDLPQRTLDDYTRVRVERIRHDADPTGLFAGDIDAVRK</sequence>
<gene>
    <name evidence="7" type="ORF">BKA14_001143</name>
</gene>
<dbReference type="Gene3D" id="3.30.465.10">
    <property type="match status" value="1"/>
</dbReference>
<keyword evidence="4" id="KW-0274">FAD</keyword>
<proteinExistence type="inferred from homology"/>
<name>A0A7W7CPM7_9ACTN</name>